<keyword evidence="1 3" id="KW-0378">Hydrolase</keyword>
<evidence type="ECO:0000313" key="3">
    <source>
        <dbReference type="EMBL" id="TDG20519.1"/>
    </source>
</evidence>
<sequence length="223" mass="25149">MKRSDKAFLLIDMQQEDGFVLDGFDETLRNAGAFLEFIRGEGIPVIYTKHINRADGVGLANGEPLDSDGIPQTYCSSTAKVEICDLISPKQGDVVIEKYRYSGFFESNLDLILRSMGVKSLIVGGVLTDVCVMTTVFDAYFRDYQVTLIEDVCGATTSAAHHSSLMIMANWVYDLQIFKSTEYMRYLRNEEYKAFKHEFPDEFAHAPEQIVDAISKLKSKINH</sequence>
<dbReference type="InterPro" id="IPR000868">
    <property type="entry name" value="Isochorismatase-like_dom"/>
</dbReference>
<dbReference type="PANTHER" id="PTHR43540:SF6">
    <property type="entry name" value="ISOCHORISMATASE-LIKE DOMAIN-CONTAINING PROTEIN"/>
    <property type="match status" value="1"/>
</dbReference>
<keyword evidence="4" id="KW-1185">Reference proteome</keyword>
<dbReference type="RefSeq" id="WP_133197595.1">
    <property type="nucleotide sequence ID" value="NZ_JBHUCW010000005.1"/>
</dbReference>
<dbReference type="PANTHER" id="PTHR43540">
    <property type="entry name" value="PEROXYUREIDOACRYLATE/UREIDOACRYLATE AMIDOHYDROLASE-RELATED"/>
    <property type="match status" value="1"/>
</dbReference>
<dbReference type="GO" id="GO:0016787">
    <property type="term" value="F:hydrolase activity"/>
    <property type="evidence" value="ECO:0007669"/>
    <property type="project" value="UniProtKB-KW"/>
</dbReference>
<accession>A0A4R5M5G7</accession>
<dbReference type="OrthoDB" id="9781985at2"/>
<name>A0A4R5M5G7_9BURK</name>
<dbReference type="InterPro" id="IPR050272">
    <property type="entry name" value="Isochorismatase-like_hydrls"/>
</dbReference>
<reference evidence="3 4" key="1">
    <citation type="submission" date="2019-03" db="EMBL/GenBank/DDBJ databases">
        <title>Paraburkholderia sp. 4M-K11, isolated from subtropical forest soil.</title>
        <authorList>
            <person name="Gao Z.-H."/>
            <person name="Qiu L.-H."/>
        </authorList>
    </citation>
    <scope>NUCLEOTIDE SEQUENCE [LARGE SCALE GENOMIC DNA]</scope>
    <source>
        <strain evidence="3 4">4M-K11</strain>
    </source>
</reference>
<dbReference type="Proteomes" id="UP000295722">
    <property type="component" value="Unassembled WGS sequence"/>
</dbReference>
<dbReference type="InterPro" id="IPR036380">
    <property type="entry name" value="Isochorismatase-like_sf"/>
</dbReference>
<dbReference type="EMBL" id="SMRP01000015">
    <property type="protein sequence ID" value="TDG20519.1"/>
    <property type="molecule type" value="Genomic_DNA"/>
</dbReference>
<comment type="caution">
    <text evidence="3">The sequence shown here is derived from an EMBL/GenBank/DDBJ whole genome shotgun (WGS) entry which is preliminary data.</text>
</comment>
<evidence type="ECO:0000259" key="2">
    <source>
        <dbReference type="Pfam" id="PF00857"/>
    </source>
</evidence>
<organism evidence="3 4">
    <name type="scientific">Paraburkholderia silviterrae</name>
    <dbReference type="NCBI Taxonomy" id="2528715"/>
    <lineage>
        <taxon>Bacteria</taxon>
        <taxon>Pseudomonadati</taxon>
        <taxon>Pseudomonadota</taxon>
        <taxon>Betaproteobacteria</taxon>
        <taxon>Burkholderiales</taxon>
        <taxon>Burkholderiaceae</taxon>
        <taxon>Paraburkholderia</taxon>
    </lineage>
</organism>
<dbReference type="AlphaFoldDB" id="A0A4R5M5G7"/>
<evidence type="ECO:0000313" key="4">
    <source>
        <dbReference type="Proteomes" id="UP000295722"/>
    </source>
</evidence>
<dbReference type="Gene3D" id="3.40.50.850">
    <property type="entry name" value="Isochorismatase-like"/>
    <property type="match status" value="1"/>
</dbReference>
<protein>
    <submittedName>
        <fullName evidence="3">Cysteine hydrolase</fullName>
    </submittedName>
</protein>
<evidence type="ECO:0000256" key="1">
    <source>
        <dbReference type="ARBA" id="ARBA00022801"/>
    </source>
</evidence>
<proteinExistence type="predicted"/>
<dbReference type="CDD" id="cd00431">
    <property type="entry name" value="cysteine_hydrolases"/>
    <property type="match status" value="1"/>
</dbReference>
<feature type="domain" description="Isochorismatase-like" evidence="2">
    <location>
        <begin position="7"/>
        <end position="171"/>
    </location>
</feature>
<dbReference type="SUPFAM" id="SSF52499">
    <property type="entry name" value="Isochorismatase-like hydrolases"/>
    <property type="match status" value="1"/>
</dbReference>
<dbReference type="Pfam" id="PF00857">
    <property type="entry name" value="Isochorismatase"/>
    <property type="match status" value="1"/>
</dbReference>
<gene>
    <name evidence="3" type="ORF">EYW47_25395</name>
</gene>